<dbReference type="EMBL" id="BARS01018016">
    <property type="protein sequence ID" value="GAF89813.1"/>
    <property type="molecule type" value="Genomic_DNA"/>
</dbReference>
<accession>X0T8H8</accession>
<organism evidence="1">
    <name type="scientific">marine sediment metagenome</name>
    <dbReference type="NCBI Taxonomy" id="412755"/>
    <lineage>
        <taxon>unclassified sequences</taxon>
        <taxon>metagenomes</taxon>
        <taxon>ecological metagenomes</taxon>
    </lineage>
</organism>
<gene>
    <name evidence="1" type="ORF">S01H1_29391</name>
</gene>
<protein>
    <submittedName>
        <fullName evidence="1">Uncharacterized protein</fullName>
    </submittedName>
</protein>
<name>X0T8H8_9ZZZZ</name>
<evidence type="ECO:0000313" key="1">
    <source>
        <dbReference type="EMBL" id="GAF89813.1"/>
    </source>
</evidence>
<proteinExistence type="predicted"/>
<comment type="caution">
    <text evidence="1">The sequence shown here is derived from an EMBL/GenBank/DDBJ whole genome shotgun (WGS) entry which is preliminary data.</text>
</comment>
<dbReference type="AlphaFoldDB" id="X0T8H8"/>
<sequence>MDSKTENDPFDLNFSKKVRVKEFLVFMESEDGQEYYVIKKFEHTKEQNLEVLKFIQKIIESDPDINSGRLKGYLKQQRLFIKRYLKEVNKNPNEI</sequence>
<reference evidence="1" key="1">
    <citation type="journal article" date="2014" name="Front. Microbiol.">
        <title>High frequency of phylogenetically diverse reductive dehalogenase-homologous genes in deep subseafloor sedimentary metagenomes.</title>
        <authorList>
            <person name="Kawai M."/>
            <person name="Futagami T."/>
            <person name="Toyoda A."/>
            <person name="Takaki Y."/>
            <person name="Nishi S."/>
            <person name="Hori S."/>
            <person name="Arai W."/>
            <person name="Tsubouchi T."/>
            <person name="Morono Y."/>
            <person name="Uchiyama I."/>
            <person name="Ito T."/>
            <person name="Fujiyama A."/>
            <person name="Inagaki F."/>
            <person name="Takami H."/>
        </authorList>
    </citation>
    <scope>NUCLEOTIDE SEQUENCE</scope>
    <source>
        <strain evidence="1">Expedition CK06-06</strain>
    </source>
</reference>